<name>A0A367IKH9_RHIAZ</name>
<gene>
    <name evidence="2" type="ORF">CU097_002404</name>
</gene>
<evidence type="ECO:0000256" key="1">
    <source>
        <dbReference type="ARBA" id="ARBA00022750"/>
    </source>
</evidence>
<proteinExistence type="predicted"/>
<accession>A0A367IKH9</accession>
<dbReference type="STRING" id="86630.A0A367IKH9"/>
<feature type="non-terminal residue" evidence="2">
    <location>
        <position position="65"/>
    </location>
</feature>
<dbReference type="InterPro" id="IPR021109">
    <property type="entry name" value="Peptidase_aspartic_dom_sf"/>
</dbReference>
<dbReference type="PROSITE" id="PS00141">
    <property type="entry name" value="ASP_PROTEASE"/>
    <property type="match status" value="1"/>
</dbReference>
<comment type="caution">
    <text evidence="2">The sequence shown here is derived from an EMBL/GenBank/DDBJ whole genome shotgun (WGS) entry which is preliminary data.</text>
</comment>
<protein>
    <recommendedName>
        <fullName evidence="4">Peptidase A2 domain-containing protein</fullName>
    </recommendedName>
</protein>
<dbReference type="AlphaFoldDB" id="A0A367IKH9"/>
<dbReference type="EMBL" id="PJQL01005473">
    <property type="protein sequence ID" value="RCH78031.1"/>
    <property type="molecule type" value="Genomic_DNA"/>
</dbReference>
<evidence type="ECO:0000313" key="3">
    <source>
        <dbReference type="Proteomes" id="UP000252139"/>
    </source>
</evidence>
<sequence length="65" mass="7281">MALVDTGADIFFISKQIVDKFKLNVNPTKGLLLLADKDRLSKRLGVTDKMNVGYKGQTIVHEFEV</sequence>
<keyword evidence="1" id="KW-0064">Aspartyl protease</keyword>
<evidence type="ECO:0000313" key="2">
    <source>
        <dbReference type="EMBL" id="RCH78031.1"/>
    </source>
</evidence>
<organism evidence="2 3">
    <name type="scientific">Rhizopus azygosporus</name>
    <name type="common">Rhizopus microsporus var. azygosporus</name>
    <dbReference type="NCBI Taxonomy" id="86630"/>
    <lineage>
        <taxon>Eukaryota</taxon>
        <taxon>Fungi</taxon>
        <taxon>Fungi incertae sedis</taxon>
        <taxon>Mucoromycota</taxon>
        <taxon>Mucoromycotina</taxon>
        <taxon>Mucoromycetes</taxon>
        <taxon>Mucorales</taxon>
        <taxon>Mucorineae</taxon>
        <taxon>Rhizopodaceae</taxon>
        <taxon>Rhizopus</taxon>
    </lineage>
</organism>
<dbReference type="Proteomes" id="UP000252139">
    <property type="component" value="Unassembled WGS sequence"/>
</dbReference>
<reference evidence="2 3" key="1">
    <citation type="journal article" date="2018" name="G3 (Bethesda)">
        <title>Phylogenetic and Phylogenomic Definition of Rhizopus Species.</title>
        <authorList>
            <person name="Gryganskyi A.P."/>
            <person name="Golan J."/>
            <person name="Dolatabadi S."/>
            <person name="Mondo S."/>
            <person name="Robb S."/>
            <person name="Idnurm A."/>
            <person name="Muszewska A."/>
            <person name="Steczkiewicz K."/>
            <person name="Masonjones S."/>
            <person name="Liao H.L."/>
            <person name="Gajdeczka M.T."/>
            <person name="Anike F."/>
            <person name="Vuek A."/>
            <person name="Anishchenko I.M."/>
            <person name="Voigt K."/>
            <person name="de Hoog G.S."/>
            <person name="Smith M.E."/>
            <person name="Heitman J."/>
            <person name="Vilgalys R."/>
            <person name="Stajich J.E."/>
        </authorList>
    </citation>
    <scope>NUCLEOTIDE SEQUENCE [LARGE SCALE GENOMIC DNA]</scope>
    <source>
        <strain evidence="2 3">CBS 357.93</strain>
    </source>
</reference>
<evidence type="ECO:0008006" key="4">
    <source>
        <dbReference type="Google" id="ProtNLM"/>
    </source>
</evidence>
<dbReference type="Gene3D" id="2.40.70.10">
    <property type="entry name" value="Acid Proteases"/>
    <property type="match status" value="1"/>
</dbReference>
<keyword evidence="3" id="KW-1185">Reference proteome</keyword>
<keyword evidence="1" id="KW-0645">Protease</keyword>
<dbReference type="InterPro" id="IPR001969">
    <property type="entry name" value="Aspartic_peptidase_AS"/>
</dbReference>
<dbReference type="GO" id="GO:0004190">
    <property type="term" value="F:aspartic-type endopeptidase activity"/>
    <property type="evidence" value="ECO:0007669"/>
    <property type="project" value="UniProtKB-KW"/>
</dbReference>
<dbReference type="GO" id="GO:0006508">
    <property type="term" value="P:proteolysis"/>
    <property type="evidence" value="ECO:0007669"/>
    <property type="project" value="InterPro"/>
</dbReference>
<keyword evidence="1" id="KW-0378">Hydrolase</keyword>